<dbReference type="Proteomes" id="UP000749320">
    <property type="component" value="Unassembled WGS sequence"/>
</dbReference>
<protein>
    <submittedName>
        <fullName evidence="2">Polysaccharide biosynthesis C-terminal domain-containing protein</fullName>
    </submittedName>
</protein>
<feature type="transmembrane region" description="Helical" evidence="1">
    <location>
        <begin position="44"/>
        <end position="63"/>
    </location>
</feature>
<organism evidence="2 3">
    <name type="scientific">Thomasclavelia spiroformis</name>
    <dbReference type="NCBI Taxonomy" id="29348"/>
    <lineage>
        <taxon>Bacteria</taxon>
        <taxon>Bacillati</taxon>
        <taxon>Bacillota</taxon>
        <taxon>Erysipelotrichia</taxon>
        <taxon>Erysipelotrichales</taxon>
        <taxon>Coprobacillaceae</taxon>
        <taxon>Thomasclavelia</taxon>
    </lineage>
</organism>
<gene>
    <name evidence="2" type="ORF">K8V91_03545</name>
</gene>
<comment type="caution">
    <text evidence="2">The sequence shown here is derived from an EMBL/GenBank/DDBJ whole genome shotgun (WGS) entry which is preliminary data.</text>
</comment>
<feature type="non-terminal residue" evidence="2">
    <location>
        <position position="1"/>
    </location>
</feature>
<sequence>YLTIPIWGVYGAALGTIFAEFSVTIIQYYYMAKDIELNGLFKGVLKYLLFALISTIPCYFIFITLGTHIYTTLLQVFVAIIIYMFLLIVTKDELLMIFTKKGAK</sequence>
<dbReference type="EMBL" id="DYWV01000121">
    <property type="protein sequence ID" value="HJF39975.1"/>
    <property type="molecule type" value="Genomic_DNA"/>
</dbReference>
<name>A0A921GB18_9FIRM</name>
<evidence type="ECO:0000313" key="2">
    <source>
        <dbReference type="EMBL" id="HJF39975.1"/>
    </source>
</evidence>
<dbReference type="AlphaFoldDB" id="A0A921GB18"/>
<feature type="transmembrane region" description="Helical" evidence="1">
    <location>
        <begin position="69"/>
        <end position="90"/>
    </location>
</feature>
<reference evidence="2" key="1">
    <citation type="journal article" date="2021" name="PeerJ">
        <title>Extensive microbial diversity within the chicken gut microbiome revealed by metagenomics and culture.</title>
        <authorList>
            <person name="Gilroy R."/>
            <person name="Ravi A."/>
            <person name="Getino M."/>
            <person name="Pursley I."/>
            <person name="Horton D.L."/>
            <person name="Alikhan N.F."/>
            <person name="Baker D."/>
            <person name="Gharbi K."/>
            <person name="Hall N."/>
            <person name="Watson M."/>
            <person name="Adriaenssens E.M."/>
            <person name="Foster-Nyarko E."/>
            <person name="Jarju S."/>
            <person name="Secka A."/>
            <person name="Antonio M."/>
            <person name="Oren A."/>
            <person name="Chaudhuri R.R."/>
            <person name="La Ragione R."/>
            <person name="Hildebrand F."/>
            <person name="Pallen M.J."/>
        </authorList>
    </citation>
    <scope>NUCLEOTIDE SEQUENCE</scope>
    <source>
        <strain evidence="2">CHK193-16274</strain>
    </source>
</reference>
<keyword evidence="1" id="KW-0472">Membrane</keyword>
<keyword evidence="1" id="KW-1133">Transmembrane helix</keyword>
<evidence type="ECO:0000256" key="1">
    <source>
        <dbReference type="SAM" id="Phobius"/>
    </source>
</evidence>
<proteinExistence type="predicted"/>
<reference evidence="2" key="2">
    <citation type="submission" date="2021-09" db="EMBL/GenBank/DDBJ databases">
        <authorList>
            <person name="Gilroy R."/>
        </authorList>
    </citation>
    <scope>NUCLEOTIDE SEQUENCE</scope>
    <source>
        <strain evidence="2">CHK193-16274</strain>
    </source>
</reference>
<keyword evidence="1" id="KW-0812">Transmembrane</keyword>
<evidence type="ECO:0000313" key="3">
    <source>
        <dbReference type="Proteomes" id="UP000749320"/>
    </source>
</evidence>
<feature type="transmembrane region" description="Helical" evidence="1">
    <location>
        <begin position="6"/>
        <end position="32"/>
    </location>
</feature>
<accession>A0A921GB18</accession>